<evidence type="ECO:0000256" key="6">
    <source>
        <dbReference type="SAM" id="Phobius"/>
    </source>
</evidence>
<evidence type="ECO:0000256" key="2">
    <source>
        <dbReference type="ARBA" id="ARBA00022475"/>
    </source>
</evidence>
<dbReference type="RefSeq" id="WP_302109182.1">
    <property type="nucleotide sequence ID" value="NZ_JAUKTR010000001.1"/>
</dbReference>
<dbReference type="PANTHER" id="PTHR47755:SF1">
    <property type="entry name" value="CELL DIVISION PROTEIN FTSX"/>
    <property type="match status" value="1"/>
</dbReference>
<dbReference type="Proteomes" id="UP001169063">
    <property type="component" value="Unassembled WGS sequence"/>
</dbReference>
<evidence type="ECO:0000256" key="3">
    <source>
        <dbReference type="ARBA" id="ARBA00022692"/>
    </source>
</evidence>
<dbReference type="InterPro" id="IPR004513">
    <property type="entry name" value="FtsX"/>
</dbReference>
<keyword evidence="2" id="KW-1003">Cell membrane</keyword>
<evidence type="ECO:0000259" key="7">
    <source>
        <dbReference type="Pfam" id="PF02687"/>
    </source>
</evidence>
<evidence type="ECO:0000313" key="8">
    <source>
        <dbReference type="EMBL" id="MDO1557910.1"/>
    </source>
</evidence>
<protein>
    <submittedName>
        <fullName evidence="8">ABC transporter permease</fullName>
    </submittedName>
</protein>
<feature type="transmembrane region" description="Helical" evidence="6">
    <location>
        <begin position="232"/>
        <end position="254"/>
    </location>
</feature>
<evidence type="ECO:0000256" key="4">
    <source>
        <dbReference type="ARBA" id="ARBA00022989"/>
    </source>
</evidence>
<dbReference type="Pfam" id="PF02687">
    <property type="entry name" value="FtsX"/>
    <property type="match status" value="1"/>
</dbReference>
<feature type="domain" description="ABC3 transporter permease C-terminal" evidence="7">
    <location>
        <begin position="183"/>
        <end position="298"/>
    </location>
</feature>
<proteinExistence type="predicted"/>
<comment type="caution">
    <text evidence="8">The sequence shown here is derived from an EMBL/GenBank/DDBJ whole genome shotgun (WGS) entry which is preliminary data.</text>
</comment>
<gene>
    <name evidence="8" type="ORF">Q0812_00530</name>
</gene>
<evidence type="ECO:0000313" key="9">
    <source>
        <dbReference type="Proteomes" id="UP001169063"/>
    </source>
</evidence>
<keyword evidence="9" id="KW-1185">Reference proteome</keyword>
<dbReference type="InterPro" id="IPR003838">
    <property type="entry name" value="ABC3_permease_C"/>
</dbReference>
<dbReference type="PANTHER" id="PTHR47755">
    <property type="entry name" value="CELL DIVISION PROTEIN FTSX"/>
    <property type="match status" value="1"/>
</dbReference>
<keyword evidence="5 6" id="KW-0472">Membrane</keyword>
<keyword evidence="3 6" id="KW-0812">Transmembrane</keyword>
<sequence length="304" mass="31358">MRIPRLSLDLPWMRGSGRRPGPLLPLEDARSAALIFVMAALAFLACMAAMGASAGGRAAEGWARDLRGEATVQVRPRADETPAAAAARAAETLGGVPGVEEAAVLERERAEALLRPWLGEAILEDLPIPQLVTVRLTEAAPADARALNRALAEAGLDAVVDDHGRWLADVERAARVAGLIALMVFLLTAAAAGAAVVFATRAGLEARRDVIEILSLSGATDRTVAGVFQRRFALAAGLAGLYGAVAAAGVAALMRLAGGSDGFTPALPLAWSDLLLVSPCPLVAASLGAVAARWTTLRLLKGMA</sequence>
<organism evidence="8 9">
    <name type="scientific">Peiella sedimenti</name>
    <dbReference type="NCBI Taxonomy" id="3061083"/>
    <lineage>
        <taxon>Bacteria</taxon>
        <taxon>Pseudomonadati</taxon>
        <taxon>Pseudomonadota</taxon>
        <taxon>Alphaproteobacteria</taxon>
        <taxon>Caulobacterales</taxon>
        <taxon>Caulobacteraceae</taxon>
        <taxon>Peiella</taxon>
    </lineage>
</organism>
<reference evidence="8" key="1">
    <citation type="submission" date="2023-07" db="EMBL/GenBank/DDBJ databases">
        <title>Brevundimonas soil sp. nov., isolated from the soil of chemical plant.</title>
        <authorList>
            <person name="Wu N."/>
        </authorList>
    </citation>
    <scope>NUCLEOTIDE SEQUENCE</scope>
    <source>
        <strain evidence="8">XZ-24</strain>
    </source>
</reference>
<name>A0ABT8SH77_9CAUL</name>
<comment type="subcellular location">
    <subcellularLocation>
        <location evidence="1">Cell membrane</location>
        <topology evidence="1">Multi-pass membrane protein</topology>
    </subcellularLocation>
</comment>
<feature type="transmembrane region" description="Helical" evidence="6">
    <location>
        <begin position="176"/>
        <end position="199"/>
    </location>
</feature>
<dbReference type="EMBL" id="JAUKTR010000001">
    <property type="protein sequence ID" value="MDO1557910.1"/>
    <property type="molecule type" value="Genomic_DNA"/>
</dbReference>
<accession>A0ABT8SH77</accession>
<evidence type="ECO:0000256" key="1">
    <source>
        <dbReference type="ARBA" id="ARBA00004651"/>
    </source>
</evidence>
<feature type="transmembrane region" description="Helical" evidence="6">
    <location>
        <begin position="274"/>
        <end position="294"/>
    </location>
</feature>
<evidence type="ECO:0000256" key="5">
    <source>
        <dbReference type="ARBA" id="ARBA00023136"/>
    </source>
</evidence>
<keyword evidence="4 6" id="KW-1133">Transmembrane helix</keyword>